<reference evidence="4" key="2">
    <citation type="submission" date="2020-02" db="EMBL/GenBank/DDBJ databases">
        <title>Identification and distribution of gene clusters putatively required for synthesis of sphingolipid metabolism inhibitors in phylogenetically diverse species of the filamentous fungus Fusarium.</title>
        <authorList>
            <person name="Kim H.-S."/>
            <person name="Busman M."/>
            <person name="Brown D.W."/>
            <person name="Divon H."/>
            <person name="Uhlig S."/>
            <person name="Proctor R.H."/>
        </authorList>
    </citation>
    <scope>NUCLEOTIDE SEQUENCE</scope>
    <source>
        <strain evidence="4">NRRL 25174</strain>
    </source>
</reference>
<sequence length="1659" mass="186292">MMQADRHFFHVFVLAIPISALEMADPLSLSASIAGLVALADLIFRSGTKYVKSYRGTSIEVETLLREIRNLSVLLHNLSLVAFDLEENETPDPSTSQQPKSCLQLHHLHDCRQLLRRLETRLSNTETSLKSDSGLERFQARLKWPFSSTESKDMVQHIQRYKQIIDTAVAADSLAKLNICLSRQSEIQKDVQSIQRTAEKILDIQIKIALDAKRDKVLQDFGRVNPRREYETNRELRHGLTGLWFTQGSDFNHWYATPGSRLWCSGIPGAGKSVLAAATIEECLRRNANDARKAVAYFFCTYRSPSSQNPVSMLSSLCMQLALQSESAFQILQEYHDELYSSRYLSTDPTPEKLIEILNRLCASFERAYIIIDGLDECGDHVETSVKSLVKFAIVCEKSISVVLLSRDEVAIRQLVQEDFPHVEIEAHTEDLQLFVASELSERIASKKLRLRDPSLKDLIMTKLVNEAKGMFRWVACQLDHMCELPTDKARRQALDKLPPTLFATYDRILMRIEDNSEVVKQLVKRAFLLLASSYQHAWTLRQICEAITLEEDSTTLEDEDIVHEDDLLRWCSSLIRIIKVGSQIGTQEHLVEFAHFTVREYLGSLEARCLGHENPQLGDYAVSSERGSELTTFVFLRFITLEDAKQPHWLSDRAQAVQGAIDNEEVLYEVSTAVLRPEFTTLHMAAALGLSGVCAALLEAGSDAGLSSKFGTPLQCAVGSYGIFRTPHPEIYPVTFLFPPPAPHSFSSSSNPGPPPLSPYYGPPPLPMIPTGPHIETIQLLLDADKSPNSRVETLYRSETLFSLAISHSYRLEDSIEIVACLVTAGISVAMEDIESFKTRLKDLVHVPWSSRVCLQLSRLIDALGIKSTLGRAECALNQEAQQWLCKMRARGPSRSSQAPPIPGTNDNDLRGYILSLIKLNDAQGMTVFLTTDRAEVVRSMRIDPSCPDWSALHIAVKYKSSHVLGLLLDYGLSLMKIPNIGWTPLHLCGINNDCQSLRVLLEHGGSTLAQDVSKRTVWHHAAENNLTQILSILISSSECFDALNMISQEGETPICAAASRLNFRSVVLLFPHCKSPEYWKSSEALLAILQSFEVLHIRNALHDIGVFSETPYGLRALADALQEAIERGDIDICKDVFKLNCPIELELDDDLSLTPLALAIIEDEVDIVEWLVRKGAPVSTIVIHPDTDLPCTALELAVERPRFNGVLAMLLHKYLEEGGEFTHMSYSLLSIPLESNNTKGLFVLLEALQSETISPSEKSLSKQTMSRGDVLAIMLNRRSDLGDNPAPLHIAAEKDNWRGAKVLLDCGADIEIFDNENKTPLFIALQEESLEVAELLVNRGARLDVTSATSETLTDKAFDSGAWNIVTTVLESGLSIDRRTRLGYNVLNLMTQAQSFLPRSDVGLFRYLLDQGVDLYEADLYGVSAFNRLFFKNCLVYLRFLLENNMELQISRLTRWGCLIFWDGAKTLVEITKNFRYIRHLLDKEEMLKLCDLESPGAHSLLCRAACWGSIEAIKNIKRLGVNSLEHHCDEHGTPLNAAISSCRFEMVKWFVRNGAKVPPKLCPPHSTALSTTNTDFAIRQWLFVGRHVERSRILDMAVNAQTEVKSWSGVWVAEVPLQWSYRKTRSESILEYAERRWYIMQQPSTVVQICQLVQPK</sequence>
<dbReference type="InterPro" id="IPR027417">
    <property type="entry name" value="P-loop_NTPase"/>
</dbReference>
<evidence type="ECO:0000259" key="3">
    <source>
        <dbReference type="Pfam" id="PF24883"/>
    </source>
</evidence>
<dbReference type="Gene3D" id="1.25.40.20">
    <property type="entry name" value="Ankyrin repeat-containing domain"/>
    <property type="match status" value="4"/>
</dbReference>
<evidence type="ECO:0000313" key="5">
    <source>
        <dbReference type="Proteomes" id="UP000730481"/>
    </source>
</evidence>
<feature type="repeat" description="ANK" evidence="2">
    <location>
        <begin position="1285"/>
        <end position="1317"/>
    </location>
</feature>
<dbReference type="Pfam" id="PF24883">
    <property type="entry name" value="NPHP3_N"/>
    <property type="match status" value="1"/>
</dbReference>
<dbReference type="PANTHER" id="PTHR10039">
    <property type="entry name" value="AMELOGENIN"/>
    <property type="match status" value="1"/>
</dbReference>
<evidence type="ECO:0000313" key="4">
    <source>
        <dbReference type="EMBL" id="KAF4342837.1"/>
    </source>
</evidence>
<feature type="repeat" description="ANK" evidence="2">
    <location>
        <begin position="1318"/>
        <end position="1350"/>
    </location>
</feature>
<proteinExistence type="predicted"/>
<protein>
    <submittedName>
        <fullName evidence="4">Heterokaryon incompatibility protein het-E-1</fullName>
    </submittedName>
</protein>
<evidence type="ECO:0000256" key="1">
    <source>
        <dbReference type="ARBA" id="ARBA00022737"/>
    </source>
</evidence>
<dbReference type="InterPro" id="IPR036770">
    <property type="entry name" value="Ankyrin_rpt-contain_sf"/>
</dbReference>
<dbReference type="SUPFAM" id="SSF52540">
    <property type="entry name" value="P-loop containing nucleoside triphosphate hydrolases"/>
    <property type="match status" value="1"/>
</dbReference>
<dbReference type="PANTHER" id="PTHR10039:SF15">
    <property type="entry name" value="NACHT DOMAIN-CONTAINING PROTEIN"/>
    <property type="match status" value="1"/>
</dbReference>
<feature type="repeat" description="ANK" evidence="2">
    <location>
        <begin position="982"/>
        <end position="1014"/>
    </location>
</feature>
<dbReference type="InterPro" id="IPR002110">
    <property type="entry name" value="Ankyrin_rpt"/>
</dbReference>
<organism evidence="4 5">
    <name type="scientific">Fusarium beomiforme</name>
    <dbReference type="NCBI Taxonomy" id="44412"/>
    <lineage>
        <taxon>Eukaryota</taxon>
        <taxon>Fungi</taxon>
        <taxon>Dikarya</taxon>
        <taxon>Ascomycota</taxon>
        <taxon>Pezizomycotina</taxon>
        <taxon>Sordariomycetes</taxon>
        <taxon>Hypocreomycetidae</taxon>
        <taxon>Hypocreales</taxon>
        <taxon>Nectriaceae</taxon>
        <taxon>Fusarium</taxon>
        <taxon>Fusarium burgessii species complex</taxon>
    </lineage>
</organism>
<accession>A0A9P5DZ92</accession>
<dbReference type="InterPro" id="IPR056884">
    <property type="entry name" value="NPHP3-like_N"/>
</dbReference>
<feature type="domain" description="Nephrocystin 3-like N-terminal" evidence="3">
    <location>
        <begin position="241"/>
        <end position="407"/>
    </location>
</feature>
<evidence type="ECO:0000256" key="2">
    <source>
        <dbReference type="PROSITE-ProRule" id="PRU00023"/>
    </source>
</evidence>
<dbReference type="Proteomes" id="UP000730481">
    <property type="component" value="Unassembled WGS sequence"/>
</dbReference>
<dbReference type="OrthoDB" id="194358at2759"/>
<name>A0A9P5DZ92_9HYPO</name>
<dbReference type="EMBL" id="PVQB02000119">
    <property type="protein sequence ID" value="KAF4342837.1"/>
    <property type="molecule type" value="Genomic_DNA"/>
</dbReference>
<keyword evidence="5" id="KW-1185">Reference proteome</keyword>
<dbReference type="Pfam" id="PF12796">
    <property type="entry name" value="Ank_2"/>
    <property type="match status" value="2"/>
</dbReference>
<dbReference type="PROSITE" id="PS50297">
    <property type="entry name" value="ANK_REP_REGION"/>
    <property type="match status" value="2"/>
</dbReference>
<dbReference type="Gene3D" id="3.40.50.300">
    <property type="entry name" value="P-loop containing nucleotide triphosphate hydrolases"/>
    <property type="match status" value="1"/>
</dbReference>
<gene>
    <name evidence="4" type="ORF">FBEOM_3246</name>
</gene>
<dbReference type="SUPFAM" id="SSF48403">
    <property type="entry name" value="Ankyrin repeat"/>
    <property type="match status" value="2"/>
</dbReference>
<keyword evidence="2" id="KW-0040">ANK repeat</keyword>
<dbReference type="PROSITE" id="PS50088">
    <property type="entry name" value="ANK_REPEAT"/>
    <property type="match status" value="3"/>
</dbReference>
<comment type="caution">
    <text evidence="4">The sequence shown here is derived from an EMBL/GenBank/DDBJ whole genome shotgun (WGS) entry which is preliminary data.</text>
</comment>
<dbReference type="SMART" id="SM00248">
    <property type="entry name" value="ANK"/>
    <property type="match status" value="13"/>
</dbReference>
<reference evidence="4" key="1">
    <citation type="journal article" date="2017" name="Mycologia">
        <title>Fusarium algeriense, sp. nov., a novel toxigenic crown rot pathogen of durum wheat from Algeria is nested in the Fusarium burgessii species complex.</title>
        <authorList>
            <person name="Laraba I."/>
            <person name="Keddad A."/>
            <person name="Boureghda H."/>
            <person name="Abdallah N."/>
            <person name="Vaughan M.M."/>
            <person name="Proctor R.H."/>
            <person name="Busman M."/>
            <person name="O'Donnell K."/>
        </authorList>
    </citation>
    <scope>NUCLEOTIDE SEQUENCE</scope>
    <source>
        <strain evidence="4">NRRL 25174</strain>
    </source>
</reference>
<keyword evidence="1" id="KW-0677">Repeat</keyword>